<protein>
    <submittedName>
        <fullName evidence="1">Uncharacterized protein</fullName>
    </submittedName>
</protein>
<dbReference type="KEGG" id="pry:Prubr_00250"/>
<organism evidence="1 2">
    <name type="scientific">Polymorphospora rubra</name>
    <dbReference type="NCBI Taxonomy" id="338584"/>
    <lineage>
        <taxon>Bacteria</taxon>
        <taxon>Bacillati</taxon>
        <taxon>Actinomycetota</taxon>
        <taxon>Actinomycetes</taxon>
        <taxon>Micromonosporales</taxon>
        <taxon>Micromonosporaceae</taxon>
        <taxon>Polymorphospora</taxon>
    </lineage>
</organism>
<keyword evidence="2" id="KW-1185">Reference proteome</keyword>
<reference evidence="1" key="1">
    <citation type="submission" date="2020-08" db="EMBL/GenBank/DDBJ databases">
        <title>Whole genome shotgun sequence of Polymorphospora rubra NBRC 101157.</title>
        <authorList>
            <person name="Komaki H."/>
            <person name="Tamura T."/>
        </authorList>
    </citation>
    <scope>NUCLEOTIDE SEQUENCE</scope>
    <source>
        <strain evidence="1">NBRC 101157</strain>
    </source>
</reference>
<dbReference type="Proteomes" id="UP000680866">
    <property type="component" value="Chromosome"/>
</dbReference>
<gene>
    <name evidence="1" type="ORF">Prubr_00250</name>
</gene>
<name>A0A810MQM4_9ACTN</name>
<accession>A0A810MQM4</accession>
<evidence type="ECO:0000313" key="2">
    <source>
        <dbReference type="Proteomes" id="UP000680866"/>
    </source>
</evidence>
<sequence length="94" mass="10303">MPALHLPGPGPSYTVRDTESVTIEYDEFELRPHDEMTLEPVPLLVHEAPGATLTATWSATAAQVRGRLTGEFIVTVGASTLRLDNLDEDLEEDE</sequence>
<dbReference type="EMBL" id="AP023359">
    <property type="protein sequence ID" value="BCJ63004.1"/>
    <property type="molecule type" value="Genomic_DNA"/>
</dbReference>
<dbReference type="AlphaFoldDB" id="A0A810MQM4"/>
<evidence type="ECO:0000313" key="1">
    <source>
        <dbReference type="EMBL" id="BCJ63004.1"/>
    </source>
</evidence>
<proteinExistence type="predicted"/>